<organism evidence="1 2">
    <name type="scientific">Dactylosporangium maewongense</name>
    <dbReference type="NCBI Taxonomy" id="634393"/>
    <lineage>
        <taxon>Bacteria</taxon>
        <taxon>Bacillati</taxon>
        <taxon>Actinomycetota</taxon>
        <taxon>Actinomycetes</taxon>
        <taxon>Micromonosporales</taxon>
        <taxon>Micromonosporaceae</taxon>
        <taxon>Dactylosporangium</taxon>
    </lineage>
</organism>
<protein>
    <submittedName>
        <fullName evidence="1">Uncharacterized protein</fullName>
    </submittedName>
</protein>
<accession>A0ABN2BU41</accession>
<dbReference type="EMBL" id="BAAAQD010000019">
    <property type="protein sequence ID" value="GAA1547299.1"/>
    <property type="molecule type" value="Genomic_DNA"/>
</dbReference>
<sequence>MRAARTASVTRAEPLTAAAGVFSACVAPALVGRTEARATATLAVPVAAPLVGAAGPPAPSVTGGGVVTPALPTAAEGDWIGTVNESGGGAIPGAR</sequence>
<dbReference type="PROSITE" id="PS51257">
    <property type="entry name" value="PROKAR_LIPOPROTEIN"/>
    <property type="match status" value="1"/>
</dbReference>
<evidence type="ECO:0000313" key="2">
    <source>
        <dbReference type="Proteomes" id="UP001501470"/>
    </source>
</evidence>
<evidence type="ECO:0000313" key="1">
    <source>
        <dbReference type="EMBL" id="GAA1547299.1"/>
    </source>
</evidence>
<dbReference type="Proteomes" id="UP001501470">
    <property type="component" value="Unassembled WGS sequence"/>
</dbReference>
<proteinExistence type="predicted"/>
<keyword evidence="2" id="KW-1185">Reference proteome</keyword>
<reference evidence="1 2" key="1">
    <citation type="journal article" date="2019" name="Int. J. Syst. Evol. Microbiol.">
        <title>The Global Catalogue of Microorganisms (GCM) 10K type strain sequencing project: providing services to taxonomists for standard genome sequencing and annotation.</title>
        <authorList>
            <consortium name="The Broad Institute Genomics Platform"/>
            <consortium name="The Broad Institute Genome Sequencing Center for Infectious Disease"/>
            <person name="Wu L."/>
            <person name="Ma J."/>
        </authorList>
    </citation>
    <scope>NUCLEOTIDE SEQUENCE [LARGE SCALE GENOMIC DNA]</scope>
    <source>
        <strain evidence="1 2">JCM 15933</strain>
    </source>
</reference>
<name>A0ABN2BU41_9ACTN</name>
<comment type="caution">
    <text evidence="1">The sequence shown here is derived from an EMBL/GenBank/DDBJ whole genome shotgun (WGS) entry which is preliminary data.</text>
</comment>
<gene>
    <name evidence="1" type="ORF">GCM10009827_079440</name>
</gene>